<proteinExistence type="inferred from homology"/>
<reference evidence="8" key="1">
    <citation type="submission" date="2015-08" db="EMBL/GenBank/DDBJ databases">
        <authorList>
            <person name="Babu N.S."/>
            <person name="Beckwith C.J."/>
            <person name="Beseler K.G."/>
            <person name="Brison A."/>
            <person name="Carone J.V."/>
            <person name="Caskin T.P."/>
            <person name="Diamond M."/>
            <person name="Durham M.E."/>
            <person name="Foxe J.M."/>
            <person name="Go M."/>
            <person name="Henderson B.A."/>
            <person name="Jones I.B."/>
            <person name="McGettigan J.A."/>
            <person name="Micheletti S.J."/>
            <person name="Nasrallah M.E."/>
            <person name="Ortiz D."/>
            <person name="Piller C.R."/>
            <person name="Privatt S.R."/>
            <person name="Schneider S.L."/>
            <person name="Sharp S."/>
            <person name="Smith T.C."/>
            <person name="Stanton J.D."/>
            <person name="Ullery H.E."/>
            <person name="Wilson R.J."/>
            <person name="Serrano M.G."/>
            <person name="Buck G."/>
            <person name="Lee V."/>
            <person name="Wang Y."/>
            <person name="Carvalho R."/>
            <person name="Voegtly L."/>
            <person name="Shi R."/>
            <person name="Duckworth R."/>
            <person name="Johnson A."/>
            <person name="Loviza R."/>
            <person name="Walstead R."/>
            <person name="Shah Z."/>
            <person name="Kiflezghi M."/>
            <person name="Wade K."/>
            <person name="Ball S.L."/>
            <person name="Bradley K.W."/>
            <person name="Asai D.J."/>
            <person name="Bowman C.A."/>
            <person name="Russell D.A."/>
            <person name="Pope W.H."/>
            <person name="Jacobs-Sera D."/>
            <person name="Hendrix R.W."/>
            <person name="Hatfull G.F."/>
        </authorList>
    </citation>
    <scope>NUCLEOTIDE SEQUENCE</scope>
</reference>
<evidence type="ECO:0000256" key="4">
    <source>
        <dbReference type="ARBA" id="ARBA00022884"/>
    </source>
</evidence>
<evidence type="ECO:0008006" key="9">
    <source>
        <dbReference type="Google" id="ProtNLM"/>
    </source>
</evidence>
<evidence type="ECO:0000259" key="7">
    <source>
        <dbReference type="Pfam" id="PF12627"/>
    </source>
</evidence>
<dbReference type="FunFam" id="3.30.460.10:FF:000019">
    <property type="entry name" value="tRNA nucleotidyltransferase cca2"/>
    <property type="match status" value="1"/>
</dbReference>
<name>A0A1D2ACB2_AUXPR</name>
<feature type="domain" description="Poly A polymerase head" evidence="6">
    <location>
        <begin position="115"/>
        <end position="252"/>
    </location>
</feature>
<gene>
    <name evidence="8" type="ORF">g.20777</name>
</gene>
<evidence type="ECO:0000256" key="5">
    <source>
        <dbReference type="RuleBase" id="RU003953"/>
    </source>
</evidence>
<comment type="similarity">
    <text evidence="1 5">Belongs to the tRNA nucleotidyltransferase/poly(A) polymerase family.</text>
</comment>
<evidence type="ECO:0000259" key="6">
    <source>
        <dbReference type="Pfam" id="PF01743"/>
    </source>
</evidence>
<evidence type="ECO:0000256" key="3">
    <source>
        <dbReference type="ARBA" id="ARBA00022741"/>
    </source>
</evidence>
<accession>A0A1D2ACB2</accession>
<dbReference type="GO" id="GO:0003723">
    <property type="term" value="F:RNA binding"/>
    <property type="evidence" value="ECO:0007669"/>
    <property type="project" value="UniProtKB-KW"/>
</dbReference>
<dbReference type="CDD" id="cd05398">
    <property type="entry name" value="NT_ClassII-CCAase"/>
    <property type="match status" value="1"/>
</dbReference>
<keyword evidence="3" id="KW-0547">Nucleotide-binding</keyword>
<sequence length="570" mass="60640">LAHLDHIPRSELAHAVSSGATGPTCTPPRSLSPRLASLLRPALRLRSGVSYRGHFAFGIVPGPRSACRSTGVQSAPAGTRGMAVSPRLELTSEEQQLFDTLLAASKQAGFPTTLRCAGGWVRDKLMGRASDDIDVALDDALGSAFAEAVNGYLAGQGQGVHSVAVIAANPGQSKHLETARMRVHGLWLDLVNLRCEEYAAGSRIPAMRFGTPRQDAERRDFTINALFYNINSGEVEDLTGRGLADLEAGVIRTPLPPRQTLLDDPLRALRAVRFAARFGFELEESLVHAAAHPEIASALEQKVSRERVGTEVDGMLGGPKPVAALDLLRRLGLMHAVFGHDLGTDGRPGVAWEALRLLDLGLGREARRDLMAAAALLPVREERVPAAKGRHTSLAASLLRTALKWPTRSGERVEALHAAAPQLLQVLQEGLRGEDGAVGKESLQVTLGRCLLALKDSWREGCLLGALLGSPTDPAGTAEGCRSLVAAVGGWGLQGCWEWKPPVNGRRVMALLGVSGKEVGPVMAAITDWQLAQPGGSARECEAWLLTQTRWAPSVREATAPEAGDGSVEK</sequence>
<dbReference type="InterPro" id="IPR002646">
    <property type="entry name" value="PolA_pol_head_dom"/>
</dbReference>
<dbReference type="GO" id="GO:0001680">
    <property type="term" value="P:tRNA 3'-terminal CCA addition"/>
    <property type="evidence" value="ECO:0007669"/>
    <property type="project" value="UniProtKB-ARBA"/>
</dbReference>
<dbReference type="GO" id="GO:0052929">
    <property type="term" value="F:ATP:3'-cytidine-cytidine-tRNA adenylyltransferase activity"/>
    <property type="evidence" value="ECO:0007669"/>
    <property type="project" value="TreeGrafter"/>
</dbReference>
<protein>
    <recommendedName>
        <fullName evidence="9">Poly A polymerase head domain-containing protein</fullName>
    </recommendedName>
</protein>
<dbReference type="Pfam" id="PF01743">
    <property type="entry name" value="PolyA_pol"/>
    <property type="match status" value="1"/>
</dbReference>
<keyword evidence="2 5" id="KW-0808">Transferase</keyword>
<dbReference type="GO" id="GO:0005739">
    <property type="term" value="C:mitochondrion"/>
    <property type="evidence" value="ECO:0007669"/>
    <property type="project" value="UniProtKB-ARBA"/>
</dbReference>
<dbReference type="PANTHER" id="PTHR13734">
    <property type="entry name" value="TRNA-NUCLEOTIDYLTRANSFERASE"/>
    <property type="match status" value="1"/>
</dbReference>
<feature type="non-terminal residue" evidence="8">
    <location>
        <position position="1"/>
    </location>
</feature>
<dbReference type="SUPFAM" id="SSF81891">
    <property type="entry name" value="Poly A polymerase C-terminal region-like"/>
    <property type="match status" value="1"/>
</dbReference>
<feature type="domain" description="tRNA nucleotidyltransferase/poly(A) polymerase RNA and SrmB- binding" evidence="7">
    <location>
        <begin position="291"/>
        <end position="338"/>
    </location>
</feature>
<dbReference type="InterPro" id="IPR032828">
    <property type="entry name" value="PolyA_RNA-bd"/>
</dbReference>
<dbReference type="InterPro" id="IPR043519">
    <property type="entry name" value="NT_sf"/>
</dbReference>
<dbReference type="Pfam" id="PF12627">
    <property type="entry name" value="PolyA_pol_RNAbd"/>
    <property type="match status" value="1"/>
</dbReference>
<dbReference type="GO" id="GO:0052927">
    <property type="term" value="F:CC tRNA cytidylyltransferase activity"/>
    <property type="evidence" value="ECO:0007669"/>
    <property type="project" value="TreeGrafter"/>
</dbReference>
<evidence type="ECO:0000256" key="1">
    <source>
        <dbReference type="ARBA" id="ARBA00007265"/>
    </source>
</evidence>
<keyword evidence="4 5" id="KW-0694">RNA-binding</keyword>
<dbReference type="EMBL" id="GDKF01001766">
    <property type="protein sequence ID" value="JAT76856.1"/>
    <property type="molecule type" value="Transcribed_RNA"/>
</dbReference>
<dbReference type="PANTHER" id="PTHR13734:SF5">
    <property type="entry name" value="CCA TRNA NUCLEOTIDYLTRANSFERASE, MITOCHONDRIAL"/>
    <property type="match status" value="1"/>
</dbReference>
<dbReference type="Gene3D" id="1.10.3090.10">
    <property type="entry name" value="cca-adding enzyme, domain 2"/>
    <property type="match status" value="1"/>
</dbReference>
<organism evidence="8">
    <name type="scientific">Auxenochlorella protothecoides</name>
    <name type="common">Green microalga</name>
    <name type="synonym">Chlorella protothecoides</name>
    <dbReference type="NCBI Taxonomy" id="3075"/>
    <lineage>
        <taxon>Eukaryota</taxon>
        <taxon>Viridiplantae</taxon>
        <taxon>Chlorophyta</taxon>
        <taxon>core chlorophytes</taxon>
        <taxon>Trebouxiophyceae</taxon>
        <taxon>Chlorellales</taxon>
        <taxon>Chlorellaceae</taxon>
        <taxon>Auxenochlorella</taxon>
    </lineage>
</organism>
<evidence type="ECO:0000313" key="8">
    <source>
        <dbReference type="EMBL" id="JAT76856.1"/>
    </source>
</evidence>
<dbReference type="AlphaFoldDB" id="A0A1D2ACB2"/>
<dbReference type="GO" id="GO:0000166">
    <property type="term" value="F:nucleotide binding"/>
    <property type="evidence" value="ECO:0007669"/>
    <property type="project" value="UniProtKB-KW"/>
</dbReference>
<evidence type="ECO:0000256" key="2">
    <source>
        <dbReference type="ARBA" id="ARBA00022679"/>
    </source>
</evidence>
<dbReference type="Gene3D" id="3.30.460.10">
    <property type="entry name" value="Beta Polymerase, domain 2"/>
    <property type="match status" value="1"/>
</dbReference>
<dbReference type="SUPFAM" id="SSF81301">
    <property type="entry name" value="Nucleotidyltransferase"/>
    <property type="match status" value="1"/>
</dbReference>